<feature type="compositionally biased region" description="Polar residues" evidence="1">
    <location>
        <begin position="389"/>
        <end position="421"/>
    </location>
</feature>
<dbReference type="OrthoDB" id="49314at2759"/>
<evidence type="ECO:0000313" key="4">
    <source>
        <dbReference type="Proteomes" id="UP001153069"/>
    </source>
</evidence>
<feature type="region of interest" description="Disordered" evidence="1">
    <location>
        <begin position="368"/>
        <end position="568"/>
    </location>
</feature>
<feature type="compositionally biased region" description="Basic and acidic residues" evidence="1">
    <location>
        <begin position="607"/>
        <end position="619"/>
    </location>
</feature>
<dbReference type="AlphaFoldDB" id="A0A9N8H4R7"/>
<proteinExistence type="predicted"/>
<dbReference type="InterPro" id="IPR049227">
    <property type="entry name" value="DUF6824"/>
</dbReference>
<dbReference type="Proteomes" id="UP001153069">
    <property type="component" value="Unassembled WGS sequence"/>
</dbReference>
<organism evidence="3 4">
    <name type="scientific">Seminavis robusta</name>
    <dbReference type="NCBI Taxonomy" id="568900"/>
    <lineage>
        <taxon>Eukaryota</taxon>
        <taxon>Sar</taxon>
        <taxon>Stramenopiles</taxon>
        <taxon>Ochrophyta</taxon>
        <taxon>Bacillariophyta</taxon>
        <taxon>Bacillariophyceae</taxon>
        <taxon>Bacillariophycidae</taxon>
        <taxon>Naviculales</taxon>
        <taxon>Naviculaceae</taxon>
        <taxon>Seminavis</taxon>
    </lineage>
</organism>
<feature type="compositionally biased region" description="Polar residues" evidence="1">
    <location>
        <begin position="640"/>
        <end position="650"/>
    </location>
</feature>
<feature type="region of interest" description="Disordered" evidence="1">
    <location>
        <begin position="1"/>
        <end position="22"/>
    </location>
</feature>
<sequence length="707" mass="77423">MRSSCPRNPPGSQQAKPRKAANEGYGAEVLKPGQHDVLLGRGGGTNNHSGNINFRKLVNEHKMRYLACSKIEKPNVAREVVELWRKLDPPGRFLARKEDTTGKKGDDGGSGQVVWVEVPDKKAREKASQCLRERTPDVVPYIRQLREQQDQMTEHGVTMVQHQLKMQREAEAQKNSLHGMASAAADYTRRNSMAEHNPYQNPMAMGMVGMGGPADYGSRRTSMPMANGVGSMDGMQMMQQQQQEAFNRRQSAPHLMANNADGPIMTPSGPNMMGQMPGHYGMMEPAFAGSMGAGNMGTGSMGADMYDPAYASSMTAMQLQQHHQQMQLQQMHLQQQQLQLQMQHQQQMQMSMGMHQGSAHMNMRMPHNGGWGMNMQPVGMPSGPPGTLPNHSGHQTLNQSSSHHGSSTRLNNDASLNSQRSRVPDAPTSAQGTADVPAPDQSTSANFEASPKPASHAESQQSPRKSTKEMMKVLSGHDRTPKQPRQGAKKKATQSVEESPTKKTATPKGPAPDPPANKAPDKTPMVPTRLDNHPAPAAVTPEDHMNAPLPLDAPASNEDDHGELTLEEYRKTLESYMVSNNIQAQNPSYYSDEDDLSVESFPDWPDEADRREDRPEGPKRSGPRAAPNARQVDRKVSGHSMMSTNTFKSNTTSLSGLSMLSDMMSMTSGSRGDKMRDSRRFSSNASIMSELTDISHTIDGLGLDDDC</sequence>
<evidence type="ECO:0000313" key="3">
    <source>
        <dbReference type="EMBL" id="CAB9496963.1"/>
    </source>
</evidence>
<protein>
    <recommendedName>
        <fullName evidence="2">DUF6824 domain-containing protein</fullName>
    </recommendedName>
</protein>
<keyword evidence="4" id="KW-1185">Reference proteome</keyword>
<accession>A0A9N8H4R7</accession>
<comment type="caution">
    <text evidence="3">The sequence shown here is derived from an EMBL/GenBank/DDBJ whole genome shotgun (WGS) entry which is preliminary data.</text>
</comment>
<evidence type="ECO:0000259" key="2">
    <source>
        <dbReference type="Pfam" id="PF20710"/>
    </source>
</evidence>
<dbReference type="Pfam" id="PF20710">
    <property type="entry name" value="DUF6824"/>
    <property type="match status" value="1"/>
</dbReference>
<feature type="compositionally biased region" description="Basic and acidic residues" evidence="1">
    <location>
        <begin position="558"/>
        <end position="568"/>
    </location>
</feature>
<feature type="region of interest" description="Disordered" evidence="1">
    <location>
        <begin position="583"/>
        <end position="654"/>
    </location>
</feature>
<dbReference type="EMBL" id="CAICTM010000012">
    <property type="protein sequence ID" value="CAB9496963.1"/>
    <property type="molecule type" value="Genomic_DNA"/>
</dbReference>
<gene>
    <name evidence="3" type="ORF">SEMRO_12_G009230.2</name>
</gene>
<name>A0A9N8H4R7_9STRA</name>
<feature type="compositionally biased region" description="Polar residues" evidence="1">
    <location>
        <begin position="1"/>
        <end position="15"/>
    </location>
</feature>
<feature type="compositionally biased region" description="Basic and acidic residues" evidence="1">
    <location>
        <begin position="466"/>
        <end position="481"/>
    </location>
</feature>
<reference evidence="3" key="1">
    <citation type="submission" date="2020-06" db="EMBL/GenBank/DDBJ databases">
        <authorList>
            <consortium name="Plant Systems Biology data submission"/>
        </authorList>
    </citation>
    <scope>NUCLEOTIDE SEQUENCE</scope>
    <source>
        <strain evidence="3">D6</strain>
    </source>
</reference>
<feature type="domain" description="DUF6824" evidence="2">
    <location>
        <begin position="36"/>
        <end position="133"/>
    </location>
</feature>
<evidence type="ECO:0000256" key="1">
    <source>
        <dbReference type="SAM" id="MobiDB-lite"/>
    </source>
</evidence>